<reference evidence="4" key="2">
    <citation type="journal article" date="2024" name="Plant">
        <title>Genomic evolution and insights into agronomic trait innovations of Sesamum species.</title>
        <authorList>
            <person name="Miao H."/>
            <person name="Wang L."/>
            <person name="Qu L."/>
            <person name="Liu H."/>
            <person name="Sun Y."/>
            <person name="Le M."/>
            <person name="Wang Q."/>
            <person name="Wei S."/>
            <person name="Zheng Y."/>
            <person name="Lin W."/>
            <person name="Duan Y."/>
            <person name="Cao H."/>
            <person name="Xiong S."/>
            <person name="Wang X."/>
            <person name="Wei L."/>
            <person name="Li C."/>
            <person name="Ma Q."/>
            <person name="Ju M."/>
            <person name="Zhao R."/>
            <person name="Li G."/>
            <person name="Mu C."/>
            <person name="Tian Q."/>
            <person name="Mei H."/>
            <person name="Zhang T."/>
            <person name="Gao T."/>
            <person name="Zhang H."/>
        </authorList>
    </citation>
    <scope>NUCLEOTIDE SEQUENCE</scope>
    <source>
        <strain evidence="4">KEN1</strain>
    </source>
</reference>
<evidence type="ECO:0000313" key="4">
    <source>
        <dbReference type="EMBL" id="KAL0445691.1"/>
    </source>
</evidence>
<dbReference type="AlphaFoldDB" id="A0AAW2X0Q3"/>
<dbReference type="Gene3D" id="3.30.420.10">
    <property type="entry name" value="Ribonuclease H-like superfamily/Ribonuclease H"/>
    <property type="match status" value="1"/>
</dbReference>
<evidence type="ECO:0008006" key="5">
    <source>
        <dbReference type="Google" id="ProtNLM"/>
    </source>
</evidence>
<dbReference type="InterPro" id="IPR036397">
    <property type="entry name" value="RNaseH_sf"/>
</dbReference>
<dbReference type="Pfam" id="PF13976">
    <property type="entry name" value="gag_pre-integrs"/>
    <property type="match status" value="1"/>
</dbReference>
<dbReference type="EMBL" id="JACGWN010000006">
    <property type="protein sequence ID" value="KAL0445691.1"/>
    <property type="molecule type" value="Genomic_DNA"/>
</dbReference>
<evidence type="ECO:0000256" key="1">
    <source>
        <dbReference type="SAM" id="MobiDB-lite"/>
    </source>
</evidence>
<dbReference type="Pfam" id="PF25597">
    <property type="entry name" value="SH3_retrovirus"/>
    <property type="match status" value="1"/>
</dbReference>
<gene>
    <name evidence="4" type="ORF">Slati_1697000</name>
</gene>
<dbReference type="InterPro" id="IPR025724">
    <property type="entry name" value="GAG-pre-integrase_dom"/>
</dbReference>
<sequence>MDFENQGYVLDKPLPTVLPEGSSPEEHLTFNKWLEDNRKVRSIILASMTTEIQKQYDRLDDVPSIMLRMKEVYAVPARHIRYAATKAFFGTKMAEGSSVQSHGVKMLYFVENLEDPKVGLENDTYKDERLRPPRRKARGPDAGRGRRARERLSQPLLAPEALLLPRRERAIGRLGVLSGREQMICACIANERSIGRESVHNSSPTQVLERSRKLSKDQMVLRLGEGKAVVVEAVGSLSLVISDHIRIILKSNLIMTVQHKRKVDDHENTQIWHARLGHISKGRIRKLVDSKNLEIDDLDHLSTCDSCLKGKMTKKPIIGQRAISNGVLDLIHIEVCGPLSTPARGGFSYFITFTDDHSRYGYVYQMSYKSEAFGRFKKYRLKVENQTGHKIKFSRTETVPQTPYEIWKGKPASYKYLRVWGSPAYIKRLVGDKLDSRSSLCRFIEYPKETGVYYFYDPAEQKIFISRNAVFLKKGFPSDSQPDDVLIEESSEEPHHDSTISFEPPVHTDGVTVRKDDLEANGIGPHVI</sequence>
<dbReference type="InterPro" id="IPR012337">
    <property type="entry name" value="RNaseH-like_sf"/>
</dbReference>
<dbReference type="InterPro" id="IPR057670">
    <property type="entry name" value="SH3_retrovirus"/>
</dbReference>
<protein>
    <recommendedName>
        <fullName evidence="5">GAG-pre-integrase domain-containing protein</fullName>
    </recommendedName>
</protein>
<accession>A0AAW2X0Q3</accession>
<dbReference type="Pfam" id="PF14223">
    <property type="entry name" value="Retrotran_gag_2"/>
    <property type="match status" value="1"/>
</dbReference>
<evidence type="ECO:0000259" key="2">
    <source>
        <dbReference type="Pfam" id="PF13976"/>
    </source>
</evidence>
<feature type="region of interest" description="Disordered" evidence="1">
    <location>
        <begin position="489"/>
        <end position="508"/>
    </location>
</feature>
<feature type="region of interest" description="Disordered" evidence="1">
    <location>
        <begin position="120"/>
        <end position="150"/>
    </location>
</feature>
<comment type="caution">
    <text evidence="4">The sequence shown here is derived from an EMBL/GenBank/DDBJ whole genome shotgun (WGS) entry which is preliminary data.</text>
</comment>
<dbReference type="GO" id="GO:0003676">
    <property type="term" value="F:nucleic acid binding"/>
    <property type="evidence" value="ECO:0007669"/>
    <property type="project" value="InterPro"/>
</dbReference>
<dbReference type="InterPro" id="IPR039537">
    <property type="entry name" value="Retrotran_Ty1/copia-like"/>
</dbReference>
<evidence type="ECO:0000259" key="3">
    <source>
        <dbReference type="Pfam" id="PF25597"/>
    </source>
</evidence>
<dbReference type="SUPFAM" id="SSF53098">
    <property type="entry name" value="Ribonuclease H-like"/>
    <property type="match status" value="1"/>
</dbReference>
<reference evidence="4" key="1">
    <citation type="submission" date="2020-06" db="EMBL/GenBank/DDBJ databases">
        <authorList>
            <person name="Li T."/>
            <person name="Hu X."/>
            <person name="Zhang T."/>
            <person name="Song X."/>
            <person name="Zhang H."/>
            <person name="Dai N."/>
            <person name="Sheng W."/>
            <person name="Hou X."/>
            <person name="Wei L."/>
        </authorList>
    </citation>
    <scope>NUCLEOTIDE SEQUENCE</scope>
    <source>
        <strain evidence="4">KEN1</strain>
        <tissue evidence="4">Leaf</tissue>
    </source>
</reference>
<feature type="domain" description="Retroviral polymerase SH3-like" evidence="3">
    <location>
        <begin position="430"/>
        <end position="481"/>
    </location>
</feature>
<proteinExistence type="predicted"/>
<organism evidence="4">
    <name type="scientific">Sesamum latifolium</name>
    <dbReference type="NCBI Taxonomy" id="2727402"/>
    <lineage>
        <taxon>Eukaryota</taxon>
        <taxon>Viridiplantae</taxon>
        <taxon>Streptophyta</taxon>
        <taxon>Embryophyta</taxon>
        <taxon>Tracheophyta</taxon>
        <taxon>Spermatophyta</taxon>
        <taxon>Magnoliopsida</taxon>
        <taxon>eudicotyledons</taxon>
        <taxon>Gunneridae</taxon>
        <taxon>Pentapetalae</taxon>
        <taxon>asterids</taxon>
        <taxon>lamiids</taxon>
        <taxon>Lamiales</taxon>
        <taxon>Pedaliaceae</taxon>
        <taxon>Sesamum</taxon>
    </lineage>
</organism>
<dbReference type="PANTHER" id="PTHR42648">
    <property type="entry name" value="TRANSPOSASE, PUTATIVE-RELATED"/>
    <property type="match status" value="1"/>
</dbReference>
<name>A0AAW2X0Q3_9LAMI</name>
<dbReference type="PANTHER" id="PTHR42648:SF27">
    <property type="entry name" value="RNA-DIRECTED DNA POLYMERASE"/>
    <property type="match status" value="1"/>
</dbReference>
<feature type="compositionally biased region" description="Basic and acidic residues" evidence="1">
    <location>
        <begin position="120"/>
        <end position="131"/>
    </location>
</feature>
<feature type="domain" description="GAG-pre-integrase" evidence="2">
    <location>
        <begin position="265"/>
        <end position="312"/>
    </location>
</feature>